<name>A0A975X2M9_9BURK</name>
<proteinExistence type="predicted"/>
<accession>A0A975X2M9</accession>
<protein>
    <submittedName>
        <fullName evidence="1">Uncharacterized protein</fullName>
    </submittedName>
</protein>
<evidence type="ECO:0000313" key="2">
    <source>
        <dbReference type="Proteomes" id="UP000256780"/>
    </source>
</evidence>
<evidence type="ECO:0000313" key="1">
    <source>
        <dbReference type="EMBL" id="SOY53392.1"/>
    </source>
</evidence>
<dbReference type="AlphaFoldDB" id="A0A975X2M9"/>
<dbReference type="EMBL" id="OFSQ01000023">
    <property type="protein sequence ID" value="SOY53392.1"/>
    <property type="molecule type" value="Genomic_DNA"/>
</dbReference>
<sequence length="25" mass="2798">MKWFLAKPPLTPVPLPLRGEGEHLA</sequence>
<gene>
    <name evidence="1" type="ORF">CBM2587_A40014</name>
</gene>
<reference evidence="1 2" key="1">
    <citation type="submission" date="2018-01" db="EMBL/GenBank/DDBJ databases">
        <authorList>
            <person name="Clerissi C."/>
        </authorList>
    </citation>
    <scope>NUCLEOTIDE SEQUENCE [LARGE SCALE GENOMIC DNA]</scope>
    <source>
        <strain evidence="1">Cupriavidus sp. LMG 19464</strain>
    </source>
</reference>
<organism evidence="1 2">
    <name type="scientific">Cupriavidus taiwanensis</name>
    <dbReference type="NCBI Taxonomy" id="164546"/>
    <lineage>
        <taxon>Bacteria</taxon>
        <taxon>Pseudomonadati</taxon>
        <taxon>Pseudomonadota</taxon>
        <taxon>Betaproteobacteria</taxon>
        <taxon>Burkholderiales</taxon>
        <taxon>Burkholderiaceae</taxon>
        <taxon>Cupriavidus</taxon>
    </lineage>
</organism>
<comment type="caution">
    <text evidence="1">The sequence shown here is derived from an EMBL/GenBank/DDBJ whole genome shotgun (WGS) entry which is preliminary data.</text>
</comment>
<dbReference type="Proteomes" id="UP000256780">
    <property type="component" value="Chromosome CBM2587_a"/>
</dbReference>